<dbReference type="PANTHER" id="PTHR43471:SF3">
    <property type="entry name" value="ABC TRANSPORTER PERMEASE PROTEIN NATB"/>
    <property type="match status" value="1"/>
</dbReference>
<accession>A0ABP7RP10</accession>
<feature type="transmembrane region" description="Helical" evidence="5">
    <location>
        <begin position="21"/>
        <end position="42"/>
    </location>
</feature>
<dbReference type="EMBL" id="BAAAZD010000001">
    <property type="protein sequence ID" value="GAA4000272.1"/>
    <property type="molecule type" value="Genomic_DNA"/>
</dbReference>
<evidence type="ECO:0000313" key="8">
    <source>
        <dbReference type="Proteomes" id="UP001501310"/>
    </source>
</evidence>
<evidence type="ECO:0000313" key="7">
    <source>
        <dbReference type="EMBL" id="GAA4000272.1"/>
    </source>
</evidence>
<dbReference type="PANTHER" id="PTHR43471">
    <property type="entry name" value="ABC TRANSPORTER PERMEASE"/>
    <property type="match status" value="1"/>
</dbReference>
<dbReference type="InterPro" id="IPR013525">
    <property type="entry name" value="ABC2_TM"/>
</dbReference>
<feature type="transmembrane region" description="Helical" evidence="5">
    <location>
        <begin position="449"/>
        <end position="471"/>
    </location>
</feature>
<evidence type="ECO:0000259" key="6">
    <source>
        <dbReference type="Pfam" id="PF12698"/>
    </source>
</evidence>
<sequence>MNNILLVALREYRQITRMRSFWLTLLILPIALAIAPLTQRFMSGDEADRVMIIDQGDGAVGGAIATRLRLDEDRRAMSELARYVQRHKLSAPGDAPWAKNDRWFSDAEVARFAADGGTAAAIARIKPMVPDGTPEFDPPEPRLVMVAAPADLAALQGTALDRRIDTLLKPEQGSKAKPIDAVVLVPANFLKTGTARLSSSGRPNLQLVGSVQDVLTRALRQGLLSESGVPAAIATAAATVTPNLLISQPAPGSGAREAMLVRSIVPLASSYLLMMALMLSGSWMLQGTVEERSNKLLETVLATISPEQLMTGKLLGTVAVGLTMIAVWIGCGAFAAFATQGAIADMIRPALAPLTSWTTIAAMIYFFVAGYIAISVFFLAVGAISDSMNDAQGYLMPIILAIVLPISVLIQGILDGGKGIGVAVLTWIPIWTPFAVLARLGLGIPTWEVIGSGVLLGAFVVVQLLLLGRLFRASLLASGQKPSFKELLGRLRGQPADAN</sequence>
<evidence type="ECO:0000256" key="1">
    <source>
        <dbReference type="ARBA" id="ARBA00004141"/>
    </source>
</evidence>
<evidence type="ECO:0000256" key="2">
    <source>
        <dbReference type="ARBA" id="ARBA00022692"/>
    </source>
</evidence>
<dbReference type="Pfam" id="PF12698">
    <property type="entry name" value="ABC2_membrane_3"/>
    <property type="match status" value="1"/>
</dbReference>
<protein>
    <recommendedName>
        <fullName evidence="6">ABC-2 type transporter transmembrane domain-containing protein</fullName>
    </recommendedName>
</protein>
<feature type="transmembrane region" description="Helical" evidence="5">
    <location>
        <begin position="264"/>
        <end position="285"/>
    </location>
</feature>
<dbReference type="Proteomes" id="UP001501310">
    <property type="component" value="Unassembled WGS sequence"/>
</dbReference>
<gene>
    <name evidence="7" type="ORF">GCM10022211_08260</name>
</gene>
<proteinExistence type="predicted"/>
<reference evidence="8" key="1">
    <citation type="journal article" date="2019" name="Int. J. Syst. Evol. Microbiol.">
        <title>The Global Catalogue of Microorganisms (GCM) 10K type strain sequencing project: providing services to taxonomists for standard genome sequencing and annotation.</title>
        <authorList>
            <consortium name="The Broad Institute Genomics Platform"/>
            <consortium name="The Broad Institute Genome Sequencing Center for Infectious Disease"/>
            <person name="Wu L."/>
            <person name="Ma J."/>
        </authorList>
    </citation>
    <scope>NUCLEOTIDE SEQUENCE [LARGE SCALE GENOMIC DNA]</scope>
    <source>
        <strain evidence="8">JCM 16603</strain>
    </source>
</reference>
<feature type="transmembrane region" description="Helical" evidence="5">
    <location>
        <begin position="420"/>
        <end position="442"/>
    </location>
</feature>
<keyword evidence="4 5" id="KW-0472">Membrane</keyword>
<keyword evidence="2 5" id="KW-0812">Transmembrane</keyword>
<comment type="caution">
    <text evidence="7">The sequence shown here is derived from an EMBL/GenBank/DDBJ whole genome shotgun (WGS) entry which is preliminary data.</text>
</comment>
<feature type="transmembrane region" description="Helical" evidence="5">
    <location>
        <begin position="357"/>
        <end position="381"/>
    </location>
</feature>
<organism evidence="7 8">
    <name type="scientific">Sphingomonas humi</name>
    <dbReference type="NCBI Taxonomy" id="335630"/>
    <lineage>
        <taxon>Bacteria</taxon>
        <taxon>Pseudomonadati</taxon>
        <taxon>Pseudomonadota</taxon>
        <taxon>Alphaproteobacteria</taxon>
        <taxon>Sphingomonadales</taxon>
        <taxon>Sphingomonadaceae</taxon>
        <taxon>Sphingomonas</taxon>
    </lineage>
</organism>
<name>A0ABP7RP10_9SPHN</name>
<comment type="subcellular location">
    <subcellularLocation>
        <location evidence="1">Membrane</location>
        <topology evidence="1">Multi-pass membrane protein</topology>
    </subcellularLocation>
</comment>
<feature type="transmembrane region" description="Helical" evidence="5">
    <location>
        <begin position="393"/>
        <end position="414"/>
    </location>
</feature>
<keyword evidence="3 5" id="KW-1133">Transmembrane helix</keyword>
<feature type="domain" description="ABC-2 type transporter transmembrane" evidence="6">
    <location>
        <begin position="19"/>
        <end position="466"/>
    </location>
</feature>
<evidence type="ECO:0000256" key="5">
    <source>
        <dbReference type="SAM" id="Phobius"/>
    </source>
</evidence>
<feature type="transmembrane region" description="Helical" evidence="5">
    <location>
        <begin position="314"/>
        <end position="337"/>
    </location>
</feature>
<evidence type="ECO:0000256" key="4">
    <source>
        <dbReference type="ARBA" id="ARBA00023136"/>
    </source>
</evidence>
<dbReference type="RefSeq" id="WP_344708895.1">
    <property type="nucleotide sequence ID" value="NZ_BAAAZD010000001.1"/>
</dbReference>
<keyword evidence="8" id="KW-1185">Reference proteome</keyword>
<evidence type="ECO:0000256" key="3">
    <source>
        <dbReference type="ARBA" id="ARBA00022989"/>
    </source>
</evidence>